<dbReference type="EMBL" id="UINC01001398">
    <property type="protein sequence ID" value="SUZ79730.1"/>
    <property type="molecule type" value="Genomic_DNA"/>
</dbReference>
<evidence type="ECO:0000313" key="2">
    <source>
        <dbReference type="EMBL" id="SUZ79730.1"/>
    </source>
</evidence>
<dbReference type="PANTHER" id="PTHR11124">
    <property type="entry name" value="VACUOLAR SORTING PROTEIN VPS29"/>
    <property type="match status" value="1"/>
</dbReference>
<organism evidence="2">
    <name type="scientific">marine metagenome</name>
    <dbReference type="NCBI Taxonomy" id="408172"/>
    <lineage>
        <taxon>unclassified sequences</taxon>
        <taxon>metagenomes</taxon>
        <taxon>ecological metagenomes</taxon>
    </lineage>
</organism>
<protein>
    <recommendedName>
        <fullName evidence="1">Calcineurin-like phosphoesterase domain-containing protein</fullName>
    </recommendedName>
</protein>
<dbReference type="AlphaFoldDB" id="A0A381QL16"/>
<name>A0A381QL16_9ZZZZ</name>
<sequence>MKKILLLSDTHSYIDNAILKYLNQSDEVWHAGDIGKIDVLEKLEKKVLLRSVYGNIDDHMVRSATKETNTFICEKIKVSMIHIGGKPPYYNKKTNALIKKENPKILVCGHSHILKVEYDKAKDVLYMNPGAAGRHGFHKKRTMIRFEINGTEIEKMEIIELGNRSKLS</sequence>
<proteinExistence type="predicted"/>
<reference evidence="2" key="1">
    <citation type="submission" date="2018-05" db="EMBL/GenBank/DDBJ databases">
        <authorList>
            <person name="Lanie J.A."/>
            <person name="Ng W.-L."/>
            <person name="Kazmierczak K.M."/>
            <person name="Andrzejewski T.M."/>
            <person name="Davidsen T.M."/>
            <person name="Wayne K.J."/>
            <person name="Tettelin H."/>
            <person name="Glass J.I."/>
            <person name="Rusch D."/>
            <person name="Podicherti R."/>
            <person name="Tsui H.-C.T."/>
            <person name="Winkler M.E."/>
        </authorList>
    </citation>
    <scope>NUCLEOTIDE SEQUENCE</scope>
</reference>
<dbReference type="SUPFAM" id="SSF56300">
    <property type="entry name" value="Metallo-dependent phosphatases"/>
    <property type="match status" value="1"/>
</dbReference>
<feature type="domain" description="Calcineurin-like phosphoesterase" evidence="1">
    <location>
        <begin position="3"/>
        <end position="149"/>
    </location>
</feature>
<dbReference type="NCBIfam" id="TIGR00040">
    <property type="entry name" value="yfcE"/>
    <property type="match status" value="1"/>
</dbReference>
<dbReference type="Gene3D" id="3.60.21.10">
    <property type="match status" value="1"/>
</dbReference>
<dbReference type="InterPro" id="IPR000979">
    <property type="entry name" value="Phosphodiesterase_MJ0936/Vps29"/>
</dbReference>
<dbReference type="InterPro" id="IPR029052">
    <property type="entry name" value="Metallo-depent_PP-like"/>
</dbReference>
<gene>
    <name evidence="2" type="ORF">METZ01_LOCUS32584</name>
</gene>
<evidence type="ECO:0000259" key="1">
    <source>
        <dbReference type="Pfam" id="PF12850"/>
    </source>
</evidence>
<dbReference type="InterPro" id="IPR024654">
    <property type="entry name" value="Calcineurin-like_PHP_lpxH"/>
</dbReference>
<dbReference type="Pfam" id="PF12850">
    <property type="entry name" value="Metallophos_2"/>
    <property type="match status" value="1"/>
</dbReference>
<accession>A0A381QL16</accession>